<evidence type="ECO:0000256" key="1">
    <source>
        <dbReference type="SAM" id="MobiDB-lite"/>
    </source>
</evidence>
<reference evidence="2" key="1">
    <citation type="journal article" date="2021" name="Genome Biol. Evol.">
        <title>A High-Quality Reference Genome for a Parasitic Bivalve with Doubly Uniparental Inheritance (Bivalvia: Unionida).</title>
        <authorList>
            <person name="Smith C.H."/>
        </authorList>
    </citation>
    <scope>NUCLEOTIDE SEQUENCE</scope>
    <source>
        <strain evidence="2">CHS0354</strain>
    </source>
</reference>
<feature type="compositionally biased region" description="Basic and acidic residues" evidence="1">
    <location>
        <begin position="261"/>
        <end position="275"/>
    </location>
</feature>
<feature type="region of interest" description="Disordered" evidence="1">
    <location>
        <begin position="255"/>
        <end position="275"/>
    </location>
</feature>
<reference evidence="2" key="3">
    <citation type="submission" date="2023-05" db="EMBL/GenBank/DDBJ databases">
        <authorList>
            <person name="Smith C.H."/>
        </authorList>
    </citation>
    <scope>NUCLEOTIDE SEQUENCE</scope>
    <source>
        <strain evidence="2">CHS0354</strain>
        <tissue evidence="2">Mantle</tissue>
    </source>
</reference>
<dbReference type="Proteomes" id="UP001195483">
    <property type="component" value="Unassembled WGS sequence"/>
</dbReference>
<evidence type="ECO:0000313" key="3">
    <source>
        <dbReference type="Proteomes" id="UP001195483"/>
    </source>
</evidence>
<dbReference type="EMBL" id="JAEAOA010000784">
    <property type="protein sequence ID" value="KAK3594391.1"/>
    <property type="molecule type" value="Genomic_DNA"/>
</dbReference>
<protein>
    <submittedName>
        <fullName evidence="2">Uncharacterized protein</fullName>
    </submittedName>
</protein>
<reference evidence="2" key="2">
    <citation type="journal article" date="2021" name="Genome Biol. Evol.">
        <title>Developing a high-quality reference genome for a parasitic bivalve with doubly uniparental inheritance (Bivalvia: Unionida).</title>
        <authorList>
            <person name="Smith C.H."/>
        </authorList>
    </citation>
    <scope>NUCLEOTIDE SEQUENCE</scope>
    <source>
        <strain evidence="2">CHS0354</strain>
        <tissue evidence="2">Mantle</tissue>
    </source>
</reference>
<dbReference type="AlphaFoldDB" id="A0AAE0VY39"/>
<gene>
    <name evidence="2" type="ORF">CHS0354_012956</name>
</gene>
<comment type="caution">
    <text evidence="2">The sequence shown here is derived from an EMBL/GenBank/DDBJ whole genome shotgun (WGS) entry which is preliminary data.</text>
</comment>
<proteinExistence type="predicted"/>
<evidence type="ECO:0000313" key="2">
    <source>
        <dbReference type="EMBL" id="KAK3594391.1"/>
    </source>
</evidence>
<keyword evidence="3" id="KW-1185">Reference proteome</keyword>
<sequence length="302" mass="33202">MDMLSSVNLSEDIYEENRVSNRPREIVTKDLSPWTEHMFAHVVGLDVHQRQGGISIWASGEVTQTRAHTAENRVGRDFGVLVAQTVEPNTSGSEAGYNMGDMEMTRRVTQSLTGVESKESGVIEAENVVKGCEYPFSSTRDPSEIESSSPGKVANVYMNSCDRHDIVYAGSCIAADIFGVGFERLQDTFKECQELKIVADDINGKNCGVKNSIALAVDKAQVPDINEFGKGKDIMEVADSLEQLRAVTRSNRLHNLGQEDTTVKQGEDGTKKSFETDLPGTDLIGKYTETALRKLQEADEDI</sequence>
<accession>A0AAE0VY39</accession>
<organism evidence="2 3">
    <name type="scientific">Potamilus streckersoni</name>
    <dbReference type="NCBI Taxonomy" id="2493646"/>
    <lineage>
        <taxon>Eukaryota</taxon>
        <taxon>Metazoa</taxon>
        <taxon>Spiralia</taxon>
        <taxon>Lophotrochozoa</taxon>
        <taxon>Mollusca</taxon>
        <taxon>Bivalvia</taxon>
        <taxon>Autobranchia</taxon>
        <taxon>Heteroconchia</taxon>
        <taxon>Palaeoheterodonta</taxon>
        <taxon>Unionida</taxon>
        <taxon>Unionoidea</taxon>
        <taxon>Unionidae</taxon>
        <taxon>Ambleminae</taxon>
        <taxon>Lampsilini</taxon>
        <taxon>Potamilus</taxon>
    </lineage>
</organism>
<name>A0AAE0VY39_9BIVA</name>